<dbReference type="Pfam" id="PF00643">
    <property type="entry name" value="zf-B_box"/>
    <property type="match status" value="1"/>
</dbReference>
<dbReference type="InterPro" id="IPR017907">
    <property type="entry name" value="Znf_RING_CS"/>
</dbReference>
<dbReference type="EMBL" id="GG666464">
    <property type="protein sequence ID" value="EEN68556.1"/>
    <property type="molecule type" value="Genomic_DNA"/>
</dbReference>
<dbReference type="SUPFAM" id="SSF57850">
    <property type="entry name" value="RING/U-box"/>
    <property type="match status" value="1"/>
</dbReference>
<dbReference type="GO" id="GO:0008270">
    <property type="term" value="F:zinc ion binding"/>
    <property type="evidence" value="ECO:0007669"/>
    <property type="project" value="UniProtKB-KW"/>
</dbReference>
<dbReference type="PROSITE" id="PS00518">
    <property type="entry name" value="ZF_RING_1"/>
    <property type="match status" value="1"/>
</dbReference>
<dbReference type="SUPFAM" id="SSF57845">
    <property type="entry name" value="B-box zinc-binding domain"/>
    <property type="match status" value="1"/>
</dbReference>
<dbReference type="PANTHER" id="PTHR25462:SF229">
    <property type="entry name" value="TRANSCRIPTION INTERMEDIARY FACTOR 1-BETA"/>
    <property type="match status" value="1"/>
</dbReference>
<sequence>MASATEKILEEGLCCGICHETFRRPKSLPCGHTFCEECLTKLATSFRDICCPICRREVPLPTDGVAGLPTDYRLAEMSKKFSEVTVEQDIIQRCEYHPSEHLRYFCKTSKCDVPICGQCIGDSHSGHSIVSLKQAVEKRMEKVNPLLEEKKRQIEEHVEYLKEIQQLENTITDVKFQSEKNIQDSYAERAKLLAEDKDRLLSDVQKSYPDAMKDISTKTTAVQQQIKTLEDVVEDVEQIKEKHPIKFLRNEPDELREKLEEIKVVPLLSPLEVMATIFHPHKIEKEQLVNGELVSEVFTSCRQTFATRLSNTCKWAGLLTARMASFQYWIVE</sequence>
<name>C3XUI2_BRAFL</name>
<dbReference type="AlphaFoldDB" id="C3XUI2"/>
<accession>C3XUI2</accession>
<dbReference type="InterPro" id="IPR001841">
    <property type="entry name" value="Znf_RING"/>
</dbReference>
<dbReference type="eggNOG" id="KOG2177">
    <property type="taxonomic scope" value="Eukaryota"/>
</dbReference>
<keyword evidence="2 4" id="KW-0863">Zinc-finger</keyword>
<organism>
    <name type="scientific">Branchiostoma floridae</name>
    <name type="common">Florida lancelet</name>
    <name type="synonym">Amphioxus</name>
    <dbReference type="NCBI Taxonomy" id="7739"/>
    <lineage>
        <taxon>Eukaryota</taxon>
        <taxon>Metazoa</taxon>
        <taxon>Chordata</taxon>
        <taxon>Cephalochordata</taxon>
        <taxon>Leptocardii</taxon>
        <taxon>Amphioxiformes</taxon>
        <taxon>Branchiostomatidae</taxon>
        <taxon>Branchiostoma</taxon>
    </lineage>
</organism>
<gene>
    <name evidence="6" type="ORF">BRAFLDRAFT_75330</name>
</gene>
<dbReference type="Pfam" id="PF13445">
    <property type="entry name" value="zf-RING_UBOX"/>
    <property type="match status" value="1"/>
</dbReference>
<dbReference type="PROSITE" id="PS50089">
    <property type="entry name" value="ZF_RING_2"/>
    <property type="match status" value="1"/>
</dbReference>
<dbReference type="SMART" id="SM00336">
    <property type="entry name" value="BBOX"/>
    <property type="match status" value="1"/>
</dbReference>
<dbReference type="InterPro" id="IPR047153">
    <property type="entry name" value="TRIM45/56/19-like"/>
</dbReference>
<evidence type="ECO:0000256" key="4">
    <source>
        <dbReference type="PROSITE-ProRule" id="PRU00175"/>
    </source>
</evidence>
<evidence type="ECO:0000256" key="1">
    <source>
        <dbReference type="ARBA" id="ARBA00022723"/>
    </source>
</evidence>
<keyword evidence="3" id="KW-0862">Zinc</keyword>
<evidence type="ECO:0000259" key="5">
    <source>
        <dbReference type="PROSITE" id="PS50089"/>
    </source>
</evidence>
<protein>
    <recommendedName>
        <fullName evidence="5">RING-type domain-containing protein</fullName>
    </recommendedName>
</protein>
<proteinExistence type="predicted"/>
<dbReference type="PANTHER" id="PTHR25462">
    <property type="entry name" value="BONUS, ISOFORM C-RELATED"/>
    <property type="match status" value="1"/>
</dbReference>
<dbReference type="Gene3D" id="3.30.40.10">
    <property type="entry name" value="Zinc/RING finger domain, C3HC4 (zinc finger)"/>
    <property type="match status" value="1"/>
</dbReference>
<evidence type="ECO:0000256" key="3">
    <source>
        <dbReference type="ARBA" id="ARBA00022833"/>
    </source>
</evidence>
<keyword evidence="1" id="KW-0479">Metal-binding</keyword>
<feature type="domain" description="RING-type" evidence="5">
    <location>
        <begin position="15"/>
        <end position="55"/>
    </location>
</feature>
<dbReference type="InterPro" id="IPR027370">
    <property type="entry name" value="Znf-RING_euk"/>
</dbReference>
<dbReference type="Gene3D" id="3.30.160.60">
    <property type="entry name" value="Classic Zinc Finger"/>
    <property type="match status" value="1"/>
</dbReference>
<evidence type="ECO:0000256" key="2">
    <source>
        <dbReference type="ARBA" id="ARBA00022771"/>
    </source>
</evidence>
<dbReference type="InterPro" id="IPR013083">
    <property type="entry name" value="Znf_RING/FYVE/PHD"/>
</dbReference>
<reference evidence="6" key="1">
    <citation type="journal article" date="2008" name="Nature">
        <title>The amphioxus genome and the evolution of the chordate karyotype.</title>
        <authorList>
            <consortium name="US DOE Joint Genome Institute (JGI-PGF)"/>
            <person name="Putnam N.H."/>
            <person name="Butts T."/>
            <person name="Ferrier D.E.K."/>
            <person name="Furlong R.F."/>
            <person name="Hellsten U."/>
            <person name="Kawashima T."/>
            <person name="Robinson-Rechavi M."/>
            <person name="Shoguchi E."/>
            <person name="Terry A."/>
            <person name="Yu J.-K."/>
            <person name="Benito-Gutierrez E.L."/>
            <person name="Dubchak I."/>
            <person name="Garcia-Fernandez J."/>
            <person name="Gibson-Brown J.J."/>
            <person name="Grigoriev I.V."/>
            <person name="Horton A.C."/>
            <person name="de Jong P.J."/>
            <person name="Jurka J."/>
            <person name="Kapitonov V.V."/>
            <person name="Kohara Y."/>
            <person name="Kuroki Y."/>
            <person name="Lindquist E."/>
            <person name="Lucas S."/>
            <person name="Osoegawa K."/>
            <person name="Pennacchio L.A."/>
            <person name="Salamov A.A."/>
            <person name="Satou Y."/>
            <person name="Sauka-Spengler T."/>
            <person name="Schmutz J."/>
            <person name="Shin-I T."/>
            <person name="Toyoda A."/>
            <person name="Bronner-Fraser M."/>
            <person name="Fujiyama A."/>
            <person name="Holland L.Z."/>
            <person name="Holland P.W.H."/>
            <person name="Satoh N."/>
            <person name="Rokhsar D.S."/>
        </authorList>
    </citation>
    <scope>NUCLEOTIDE SEQUENCE [LARGE SCALE GENOMIC DNA]</scope>
    <source>
        <strain evidence="6">S238N-H82</strain>
        <tissue evidence="6">Testes</tissue>
    </source>
</reference>
<dbReference type="InterPro" id="IPR000315">
    <property type="entry name" value="Znf_B-box"/>
</dbReference>
<dbReference type="SMART" id="SM00184">
    <property type="entry name" value="RING"/>
    <property type="match status" value="1"/>
</dbReference>
<dbReference type="InParanoid" id="C3XUI2"/>
<evidence type="ECO:0000313" key="6">
    <source>
        <dbReference type="EMBL" id="EEN68556.1"/>
    </source>
</evidence>